<gene>
    <name evidence="3" type="ORF">Ccrd_013574</name>
</gene>
<evidence type="ECO:0000256" key="1">
    <source>
        <dbReference type="ARBA" id="ARBA00004170"/>
    </source>
</evidence>
<reference evidence="3 4" key="1">
    <citation type="journal article" date="2016" name="Sci. Rep.">
        <title>The genome sequence of the outbreeding globe artichoke constructed de novo incorporating a phase-aware low-pass sequencing strategy of F1 progeny.</title>
        <authorList>
            <person name="Scaglione D."/>
            <person name="Reyes-Chin-Wo S."/>
            <person name="Acquadro A."/>
            <person name="Froenicke L."/>
            <person name="Portis E."/>
            <person name="Beitel C."/>
            <person name="Tirone M."/>
            <person name="Mauro R."/>
            <person name="Lo Monaco A."/>
            <person name="Mauromicale G."/>
            <person name="Faccioli P."/>
            <person name="Cattivelli L."/>
            <person name="Rieseberg L."/>
            <person name="Michelmore R."/>
            <person name="Lanteri S."/>
        </authorList>
    </citation>
    <scope>NUCLEOTIDE SEQUENCE [LARGE SCALE GENOMIC DNA]</scope>
    <source>
        <strain evidence="3">2C</strain>
    </source>
</reference>
<dbReference type="EMBL" id="LEKV01001374">
    <property type="protein sequence ID" value="KVI08058.1"/>
    <property type="molecule type" value="Genomic_DNA"/>
</dbReference>
<dbReference type="InterPro" id="IPR036163">
    <property type="entry name" value="HMA_dom_sf"/>
</dbReference>
<dbReference type="GO" id="GO:0016020">
    <property type="term" value="C:membrane"/>
    <property type="evidence" value="ECO:0007669"/>
    <property type="project" value="UniProtKB-SubCell"/>
</dbReference>
<evidence type="ECO:0000313" key="4">
    <source>
        <dbReference type="Proteomes" id="UP000243975"/>
    </source>
</evidence>
<dbReference type="PROSITE" id="PS50846">
    <property type="entry name" value="HMA_2"/>
    <property type="match status" value="1"/>
</dbReference>
<accession>A0A118K4T9</accession>
<dbReference type="Proteomes" id="UP000243975">
    <property type="component" value="Unassembled WGS sequence"/>
</dbReference>
<dbReference type="GO" id="GO:0009626">
    <property type="term" value="P:plant-type hypersensitive response"/>
    <property type="evidence" value="ECO:0007669"/>
    <property type="project" value="UniProtKB-KW"/>
</dbReference>
<keyword evidence="4" id="KW-1185">Reference proteome</keyword>
<proteinExistence type="predicted"/>
<evidence type="ECO:0000313" key="3">
    <source>
        <dbReference type="EMBL" id="KVI08058.1"/>
    </source>
</evidence>
<dbReference type="SUPFAM" id="SSF55008">
    <property type="entry name" value="HMA, heavy metal-associated domain"/>
    <property type="match status" value="1"/>
</dbReference>
<protein>
    <submittedName>
        <fullName evidence="3">Heavy metal-associated domain, HMA</fullName>
    </submittedName>
</protein>
<dbReference type="GO" id="GO:0046872">
    <property type="term" value="F:metal ion binding"/>
    <property type="evidence" value="ECO:0007669"/>
    <property type="project" value="InterPro"/>
</dbReference>
<dbReference type="Gene3D" id="3.30.70.100">
    <property type="match status" value="1"/>
</dbReference>
<feature type="domain" description="HMA" evidence="2">
    <location>
        <begin position="1"/>
        <end position="59"/>
    </location>
</feature>
<organism evidence="3 4">
    <name type="scientific">Cynara cardunculus var. scolymus</name>
    <name type="common">Globe artichoke</name>
    <name type="synonym">Cynara scolymus</name>
    <dbReference type="NCBI Taxonomy" id="59895"/>
    <lineage>
        <taxon>Eukaryota</taxon>
        <taxon>Viridiplantae</taxon>
        <taxon>Streptophyta</taxon>
        <taxon>Embryophyta</taxon>
        <taxon>Tracheophyta</taxon>
        <taxon>Spermatophyta</taxon>
        <taxon>Magnoliopsida</taxon>
        <taxon>eudicotyledons</taxon>
        <taxon>Gunneridae</taxon>
        <taxon>Pentapetalae</taxon>
        <taxon>asterids</taxon>
        <taxon>campanulids</taxon>
        <taxon>Asterales</taxon>
        <taxon>Asteraceae</taxon>
        <taxon>Carduoideae</taxon>
        <taxon>Cardueae</taxon>
        <taxon>Carduinae</taxon>
        <taxon>Cynara</taxon>
    </lineage>
</organism>
<dbReference type="InterPro" id="IPR006121">
    <property type="entry name" value="HMA_dom"/>
</dbReference>
<sequence>MHDQKCKTKVLKAVTKLTGINEVSVDLAKQMVVVIGDVDPMLVLPWSMDILNHMEVEVASFSKMKYEVPLIDYFSMENIKKVVCIPGLISIV</sequence>
<evidence type="ECO:0000259" key="2">
    <source>
        <dbReference type="PROSITE" id="PS50846"/>
    </source>
</evidence>
<dbReference type="Gramene" id="KVI08058">
    <property type="protein sequence ID" value="KVI08058"/>
    <property type="gene ID" value="Ccrd_013574"/>
</dbReference>
<comment type="subcellular location">
    <subcellularLocation>
        <location evidence="1">Membrane</location>
        <topology evidence="1">Peripheral membrane protein</topology>
    </subcellularLocation>
</comment>
<dbReference type="AlphaFoldDB" id="A0A118K4T9"/>
<dbReference type="Pfam" id="PF00403">
    <property type="entry name" value="HMA"/>
    <property type="match status" value="1"/>
</dbReference>
<name>A0A118K4T9_CYNCS</name>
<comment type="caution">
    <text evidence="3">The sequence shown here is derived from an EMBL/GenBank/DDBJ whole genome shotgun (WGS) entry which is preliminary data.</text>
</comment>